<evidence type="ECO:0000313" key="2">
    <source>
        <dbReference type="Proteomes" id="UP001310692"/>
    </source>
</evidence>
<dbReference type="RefSeq" id="WP_330196639.1">
    <property type="nucleotide sequence ID" value="NZ_JAZDRO010000004.1"/>
</dbReference>
<protein>
    <submittedName>
        <fullName evidence="1">PAS domain-containing protein</fullName>
    </submittedName>
</protein>
<dbReference type="InterPro" id="IPR009922">
    <property type="entry name" value="DUF1457"/>
</dbReference>
<gene>
    <name evidence="1" type="ORF">V0U35_10340</name>
</gene>
<keyword evidence="2" id="KW-1185">Reference proteome</keyword>
<accession>A0ABU7LZY0</accession>
<evidence type="ECO:0000313" key="1">
    <source>
        <dbReference type="EMBL" id="MEE2567080.1"/>
    </source>
</evidence>
<sequence length="187" mass="20876">MLHAHSKALHSYWESRRFGAAIPRRMDIAPREIGNLLSRLFILYRADPDHHLFRLAGTGLCDLYRREFREQNFLSLWQGYDRDHMRALLEAAICGPAPASALVEAGTLDGATITAEITLLPLKGGDGQTDRILGLFQPMDPVDALKRRPIVRQSLIEARLPKRKWPSGLSGLSYGSARVPPRPANDG</sequence>
<name>A0ABU7LZY0_9PROT</name>
<dbReference type="EMBL" id="JAZDRO010000004">
    <property type="protein sequence ID" value="MEE2567080.1"/>
    <property type="molecule type" value="Genomic_DNA"/>
</dbReference>
<dbReference type="Pfam" id="PF07310">
    <property type="entry name" value="PAS_5"/>
    <property type="match status" value="1"/>
</dbReference>
<organism evidence="1 2">
    <name type="scientific">Hyphobacterium marinum</name>
    <dbReference type="NCBI Taxonomy" id="3116574"/>
    <lineage>
        <taxon>Bacteria</taxon>
        <taxon>Pseudomonadati</taxon>
        <taxon>Pseudomonadota</taxon>
        <taxon>Alphaproteobacteria</taxon>
        <taxon>Maricaulales</taxon>
        <taxon>Maricaulaceae</taxon>
        <taxon>Hyphobacterium</taxon>
    </lineage>
</organism>
<reference evidence="1 2" key="1">
    <citation type="submission" date="2024-01" db="EMBL/GenBank/DDBJ databases">
        <title>Hyphobacterium bacterium isolated from marine sediment.</title>
        <authorList>
            <person name="Zhao S."/>
        </authorList>
    </citation>
    <scope>NUCLEOTIDE SEQUENCE [LARGE SCALE GENOMIC DNA]</scope>
    <source>
        <strain evidence="1 2">Y60-23</strain>
    </source>
</reference>
<dbReference type="InterPro" id="IPR035965">
    <property type="entry name" value="PAS-like_dom_sf"/>
</dbReference>
<dbReference type="SUPFAM" id="SSF55785">
    <property type="entry name" value="PYP-like sensor domain (PAS domain)"/>
    <property type="match status" value="1"/>
</dbReference>
<dbReference type="Proteomes" id="UP001310692">
    <property type="component" value="Unassembled WGS sequence"/>
</dbReference>
<dbReference type="PIRSF" id="PIRSF031878">
    <property type="entry name" value="UCP031878"/>
    <property type="match status" value="1"/>
</dbReference>
<proteinExistence type="predicted"/>
<comment type="caution">
    <text evidence="1">The sequence shown here is derived from an EMBL/GenBank/DDBJ whole genome shotgun (WGS) entry which is preliminary data.</text>
</comment>